<evidence type="ECO:0000313" key="3">
    <source>
        <dbReference type="WBParaSite" id="Csp11.Scaffold629.g12373.t1"/>
    </source>
</evidence>
<sequence>MGAQIVKLINEDSENYRMGFDDVELGENQDSSSNSSWDSDSSSDSDDDEVVNSEDETGTSEYRMELVYPDPYIVEKRFVAGSSDWYYDVVKRR</sequence>
<dbReference type="Proteomes" id="UP000095282">
    <property type="component" value="Unplaced"/>
</dbReference>
<dbReference type="eggNOG" id="ENOG502TJA6">
    <property type="taxonomic scope" value="Eukaryota"/>
</dbReference>
<dbReference type="STRING" id="1561998.A0A1I7TW41"/>
<feature type="compositionally biased region" description="Low complexity" evidence="1">
    <location>
        <begin position="30"/>
        <end position="40"/>
    </location>
</feature>
<evidence type="ECO:0000256" key="1">
    <source>
        <dbReference type="SAM" id="MobiDB-lite"/>
    </source>
</evidence>
<reference evidence="3" key="1">
    <citation type="submission" date="2016-11" db="UniProtKB">
        <authorList>
            <consortium name="WormBaseParasite"/>
        </authorList>
    </citation>
    <scope>IDENTIFICATION</scope>
</reference>
<keyword evidence="2" id="KW-1185">Reference proteome</keyword>
<accession>A0A1I7TW41</accession>
<evidence type="ECO:0000313" key="2">
    <source>
        <dbReference type="Proteomes" id="UP000095282"/>
    </source>
</evidence>
<feature type="compositionally biased region" description="Acidic residues" evidence="1">
    <location>
        <begin position="41"/>
        <end position="58"/>
    </location>
</feature>
<dbReference type="AlphaFoldDB" id="A0A1I7TW41"/>
<dbReference type="WBParaSite" id="Csp11.Scaffold629.g12373.t1">
    <property type="protein sequence ID" value="Csp11.Scaffold629.g12373.t1"/>
    <property type="gene ID" value="Csp11.Scaffold629.g12373"/>
</dbReference>
<proteinExistence type="predicted"/>
<protein>
    <submittedName>
        <fullName evidence="3">Uncharacterized protein</fullName>
    </submittedName>
</protein>
<feature type="region of interest" description="Disordered" evidence="1">
    <location>
        <begin position="19"/>
        <end position="63"/>
    </location>
</feature>
<name>A0A1I7TW41_9PELO</name>
<organism evidence="2 3">
    <name type="scientific">Caenorhabditis tropicalis</name>
    <dbReference type="NCBI Taxonomy" id="1561998"/>
    <lineage>
        <taxon>Eukaryota</taxon>
        <taxon>Metazoa</taxon>
        <taxon>Ecdysozoa</taxon>
        <taxon>Nematoda</taxon>
        <taxon>Chromadorea</taxon>
        <taxon>Rhabditida</taxon>
        <taxon>Rhabditina</taxon>
        <taxon>Rhabditomorpha</taxon>
        <taxon>Rhabditoidea</taxon>
        <taxon>Rhabditidae</taxon>
        <taxon>Peloderinae</taxon>
        <taxon>Caenorhabditis</taxon>
    </lineage>
</organism>